<accession>A0A5B0S1J1</accession>
<gene>
    <name evidence="8" type="ORF">PGT21_015864</name>
    <name evidence="9" type="ORF">PGTUg99_016012</name>
    <name evidence="10" type="ORF">PGTUg99_018094</name>
</gene>
<dbReference type="EMBL" id="VDEP01000448">
    <property type="protein sequence ID" value="KAA1078692.1"/>
    <property type="molecule type" value="Genomic_DNA"/>
</dbReference>
<dbReference type="Gene3D" id="1.20.1080.10">
    <property type="entry name" value="Glycerol uptake facilitator protein"/>
    <property type="match status" value="1"/>
</dbReference>
<feature type="transmembrane region" description="Helical" evidence="7">
    <location>
        <begin position="12"/>
        <end position="32"/>
    </location>
</feature>
<dbReference type="PANTHER" id="PTHR19139:SF199">
    <property type="entry name" value="MIP17260P"/>
    <property type="match status" value="1"/>
</dbReference>
<evidence type="ECO:0000313" key="10">
    <source>
        <dbReference type="EMBL" id="KAA1130534.1"/>
    </source>
</evidence>
<protein>
    <recommendedName>
        <fullName evidence="13">Aquaporin</fullName>
    </recommendedName>
</protein>
<dbReference type="SUPFAM" id="SSF81338">
    <property type="entry name" value="Aquaporin-like"/>
    <property type="match status" value="1"/>
</dbReference>
<dbReference type="GO" id="GO:0005886">
    <property type="term" value="C:plasma membrane"/>
    <property type="evidence" value="ECO:0007669"/>
    <property type="project" value="TreeGrafter"/>
</dbReference>
<evidence type="ECO:0000256" key="4">
    <source>
        <dbReference type="ARBA" id="ARBA00022989"/>
    </source>
</evidence>
<evidence type="ECO:0000313" key="12">
    <source>
        <dbReference type="Proteomes" id="UP000325313"/>
    </source>
</evidence>
<evidence type="ECO:0000256" key="2">
    <source>
        <dbReference type="ARBA" id="ARBA00006175"/>
    </source>
</evidence>
<evidence type="ECO:0000313" key="9">
    <source>
        <dbReference type="EMBL" id="KAA1078692.1"/>
    </source>
</evidence>
<reference evidence="11 12" key="1">
    <citation type="submission" date="2019-05" db="EMBL/GenBank/DDBJ databases">
        <title>Emergence of the Ug99 lineage of the wheat stem rust pathogen through somatic hybridization.</title>
        <authorList>
            <person name="Li F."/>
            <person name="Upadhyaya N.M."/>
            <person name="Sperschneider J."/>
            <person name="Matny O."/>
            <person name="Nguyen-Phuc H."/>
            <person name="Mago R."/>
            <person name="Raley C."/>
            <person name="Miller M.E."/>
            <person name="Silverstein K.A.T."/>
            <person name="Henningsen E."/>
            <person name="Hirsch C.D."/>
            <person name="Visser B."/>
            <person name="Pretorius Z.A."/>
            <person name="Steffenson B.J."/>
            <person name="Schwessinger B."/>
            <person name="Dodds P.N."/>
            <person name="Figueroa M."/>
        </authorList>
    </citation>
    <scope>NUCLEOTIDE SEQUENCE [LARGE SCALE GENOMIC DNA]</scope>
    <source>
        <strain evidence="8">21-0</strain>
        <strain evidence="10 12">Ug99</strain>
    </source>
</reference>
<dbReference type="InterPro" id="IPR023271">
    <property type="entry name" value="Aquaporin-like"/>
</dbReference>
<feature type="transmembrane region" description="Helical" evidence="7">
    <location>
        <begin position="88"/>
        <end position="111"/>
    </location>
</feature>
<dbReference type="PANTHER" id="PTHR19139">
    <property type="entry name" value="AQUAPORIN TRANSPORTER"/>
    <property type="match status" value="1"/>
</dbReference>
<dbReference type="GO" id="GO:0015250">
    <property type="term" value="F:water channel activity"/>
    <property type="evidence" value="ECO:0007669"/>
    <property type="project" value="TreeGrafter"/>
</dbReference>
<comment type="caution">
    <text evidence="10">The sequence shown here is derived from an EMBL/GenBank/DDBJ whole genome shotgun (WGS) entry which is preliminary data.</text>
</comment>
<evidence type="ECO:0008006" key="13">
    <source>
        <dbReference type="Google" id="ProtNLM"/>
    </source>
</evidence>
<keyword evidence="5 7" id="KW-0472">Membrane</keyword>
<proteinExistence type="inferred from homology"/>
<evidence type="ECO:0000256" key="6">
    <source>
        <dbReference type="RuleBase" id="RU000477"/>
    </source>
</evidence>
<feature type="transmembrane region" description="Helical" evidence="7">
    <location>
        <begin position="39"/>
        <end position="57"/>
    </location>
</feature>
<dbReference type="InterPro" id="IPR034294">
    <property type="entry name" value="Aquaporin_transptr"/>
</dbReference>
<keyword evidence="6" id="KW-0813">Transport</keyword>
<dbReference type="Proteomes" id="UP000325313">
    <property type="component" value="Unassembled WGS sequence"/>
</dbReference>
<dbReference type="OrthoDB" id="3222at2759"/>
<evidence type="ECO:0000256" key="1">
    <source>
        <dbReference type="ARBA" id="ARBA00004141"/>
    </source>
</evidence>
<evidence type="ECO:0000256" key="7">
    <source>
        <dbReference type="SAM" id="Phobius"/>
    </source>
</evidence>
<evidence type="ECO:0000313" key="11">
    <source>
        <dbReference type="Proteomes" id="UP000324748"/>
    </source>
</evidence>
<feature type="transmembrane region" description="Helical" evidence="7">
    <location>
        <begin position="163"/>
        <end position="183"/>
    </location>
</feature>
<sequence>MLTLGKCASLEGFASMVVVWFFGVLLTSLSAMSNTQSTFYGSTYLAVTIVLFLTLLIRIMTPLTGGHLSPIVTISLCIAGLTPPLQALCYLIAQMTGATFAGILLAISLGSRATEIENYGCYFNPTPEFNALHVFIFEFMGAICVIAMMYGLNTSLGPQDQTYSLQINPFLNSVALGLFVFAASDFAPPKSYGGTNGFPTRCWASSVAIFKFESTDWIFWLPAMSAATLHGLAYRFLKPCVEESAIPGPSDLPNNLISNANPTSFPPSDVIIQMGNPESSQVKEKS</sequence>
<dbReference type="InterPro" id="IPR000425">
    <property type="entry name" value="MIP"/>
</dbReference>
<evidence type="ECO:0000313" key="8">
    <source>
        <dbReference type="EMBL" id="KAA1065929.1"/>
    </source>
</evidence>
<dbReference type="EMBL" id="VDEP01000108">
    <property type="protein sequence ID" value="KAA1130534.1"/>
    <property type="molecule type" value="Genomic_DNA"/>
</dbReference>
<keyword evidence="3 6" id="KW-0812">Transmembrane</keyword>
<evidence type="ECO:0000256" key="3">
    <source>
        <dbReference type="ARBA" id="ARBA00022692"/>
    </source>
</evidence>
<dbReference type="PRINTS" id="PR00783">
    <property type="entry name" value="MINTRINSICP"/>
</dbReference>
<name>A0A5B0S1J1_PUCGR</name>
<evidence type="ECO:0000256" key="5">
    <source>
        <dbReference type="ARBA" id="ARBA00023136"/>
    </source>
</evidence>
<keyword evidence="11" id="KW-1185">Reference proteome</keyword>
<keyword evidence="4 7" id="KW-1133">Transmembrane helix</keyword>
<dbReference type="EMBL" id="VSWC01000196">
    <property type="protein sequence ID" value="KAA1065929.1"/>
    <property type="molecule type" value="Genomic_DNA"/>
</dbReference>
<comment type="subcellular location">
    <subcellularLocation>
        <location evidence="1">Membrane</location>
        <topology evidence="1">Multi-pass membrane protein</topology>
    </subcellularLocation>
</comment>
<organism evidence="10 12">
    <name type="scientific">Puccinia graminis f. sp. tritici</name>
    <dbReference type="NCBI Taxonomy" id="56615"/>
    <lineage>
        <taxon>Eukaryota</taxon>
        <taxon>Fungi</taxon>
        <taxon>Dikarya</taxon>
        <taxon>Basidiomycota</taxon>
        <taxon>Pucciniomycotina</taxon>
        <taxon>Pucciniomycetes</taxon>
        <taxon>Pucciniales</taxon>
        <taxon>Pucciniaceae</taxon>
        <taxon>Puccinia</taxon>
    </lineage>
</organism>
<dbReference type="Proteomes" id="UP000324748">
    <property type="component" value="Unassembled WGS sequence"/>
</dbReference>
<feature type="transmembrane region" description="Helical" evidence="7">
    <location>
        <begin position="131"/>
        <end position="151"/>
    </location>
</feature>
<dbReference type="AlphaFoldDB" id="A0A5B0S1J1"/>
<dbReference type="Pfam" id="PF00230">
    <property type="entry name" value="MIP"/>
    <property type="match status" value="1"/>
</dbReference>
<comment type="similarity">
    <text evidence="2 6">Belongs to the MIP/aquaporin (TC 1.A.8) family.</text>
</comment>